<proteinExistence type="predicted"/>
<organism evidence="1 2">
    <name type="scientific">Smallanthus sonchifolius</name>
    <dbReference type="NCBI Taxonomy" id="185202"/>
    <lineage>
        <taxon>Eukaryota</taxon>
        <taxon>Viridiplantae</taxon>
        <taxon>Streptophyta</taxon>
        <taxon>Embryophyta</taxon>
        <taxon>Tracheophyta</taxon>
        <taxon>Spermatophyta</taxon>
        <taxon>Magnoliopsida</taxon>
        <taxon>eudicotyledons</taxon>
        <taxon>Gunneridae</taxon>
        <taxon>Pentapetalae</taxon>
        <taxon>asterids</taxon>
        <taxon>campanulids</taxon>
        <taxon>Asterales</taxon>
        <taxon>Asteraceae</taxon>
        <taxon>Asteroideae</taxon>
        <taxon>Heliantheae alliance</taxon>
        <taxon>Millerieae</taxon>
        <taxon>Smallanthus</taxon>
    </lineage>
</organism>
<comment type="caution">
    <text evidence="1">The sequence shown here is derived from an EMBL/GenBank/DDBJ whole genome shotgun (WGS) entry which is preliminary data.</text>
</comment>
<accession>A0ACB9HKJ1</accession>
<protein>
    <submittedName>
        <fullName evidence="1">Uncharacterized protein</fullName>
    </submittedName>
</protein>
<evidence type="ECO:0000313" key="2">
    <source>
        <dbReference type="Proteomes" id="UP001056120"/>
    </source>
</evidence>
<reference evidence="1 2" key="2">
    <citation type="journal article" date="2022" name="Mol. Ecol. Resour.">
        <title>The genomes of chicory, endive, great burdock and yacon provide insights into Asteraceae paleo-polyploidization history and plant inulin production.</title>
        <authorList>
            <person name="Fan W."/>
            <person name="Wang S."/>
            <person name="Wang H."/>
            <person name="Wang A."/>
            <person name="Jiang F."/>
            <person name="Liu H."/>
            <person name="Zhao H."/>
            <person name="Xu D."/>
            <person name="Zhang Y."/>
        </authorList>
    </citation>
    <scope>NUCLEOTIDE SEQUENCE [LARGE SCALE GENOMIC DNA]</scope>
    <source>
        <strain evidence="2">cv. Yunnan</strain>
        <tissue evidence="1">Leaves</tissue>
    </source>
</reference>
<gene>
    <name evidence="1" type="ORF">L1987_38589</name>
</gene>
<keyword evidence="2" id="KW-1185">Reference proteome</keyword>
<dbReference type="Proteomes" id="UP001056120">
    <property type="component" value="Linkage Group LG12"/>
</dbReference>
<evidence type="ECO:0000313" key="1">
    <source>
        <dbReference type="EMBL" id="KAI3795928.1"/>
    </source>
</evidence>
<dbReference type="EMBL" id="CM042029">
    <property type="protein sequence ID" value="KAI3795928.1"/>
    <property type="molecule type" value="Genomic_DNA"/>
</dbReference>
<sequence length="70" mass="8110">MIKVSIVQTVELKEEMRMGVALKIEWRIGLVFKGCIDGRCFAIKKMKWNACEELKMLQNVSEYVDCLKLA</sequence>
<name>A0ACB9HKJ1_9ASTR</name>
<reference evidence="2" key="1">
    <citation type="journal article" date="2022" name="Mol. Ecol. Resour.">
        <title>The genomes of chicory, endive, great burdock and yacon provide insights into Asteraceae palaeo-polyploidization history and plant inulin production.</title>
        <authorList>
            <person name="Fan W."/>
            <person name="Wang S."/>
            <person name="Wang H."/>
            <person name="Wang A."/>
            <person name="Jiang F."/>
            <person name="Liu H."/>
            <person name="Zhao H."/>
            <person name="Xu D."/>
            <person name="Zhang Y."/>
        </authorList>
    </citation>
    <scope>NUCLEOTIDE SEQUENCE [LARGE SCALE GENOMIC DNA]</scope>
    <source>
        <strain evidence="2">cv. Yunnan</strain>
    </source>
</reference>